<sequence length="162" mass="17241">MSRRKNPDCAATLRRNAPSDETQRVEASWEQGAASEDGCGSRPPCSLPGAGSLLSCCRIYWLPTGSFDPCICRTLCRKAVRFLHLCKARAGAPPPTRLPSHAMYFQGIQTPSHPCLTAPAHLARNSRVEPANAQGGHEEAAGVVKNGANVIGVPVAGWQVVL</sequence>
<keyword evidence="3" id="KW-1185">Reference proteome</keyword>
<dbReference type="EMBL" id="JANPWB010000005">
    <property type="protein sequence ID" value="KAJ1183530.1"/>
    <property type="molecule type" value="Genomic_DNA"/>
</dbReference>
<accession>A0AAV7U400</accession>
<comment type="caution">
    <text evidence="2">The sequence shown here is derived from an EMBL/GenBank/DDBJ whole genome shotgun (WGS) entry which is preliminary data.</text>
</comment>
<feature type="region of interest" description="Disordered" evidence="1">
    <location>
        <begin position="1"/>
        <end position="40"/>
    </location>
</feature>
<reference evidence="2" key="1">
    <citation type="journal article" date="2022" name="bioRxiv">
        <title>Sequencing and chromosome-scale assembly of the giantPleurodeles waltlgenome.</title>
        <authorList>
            <person name="Brown T."/>
            <person name="Elewa A."/>
            <person name="Iarovenko S."/>
            <person name="Subramanian E."/>
            <person name="Araus A.J."/>
            <person name="Petzold A."/>
            <person name="Susuki M."/>
            <person name="Suzuki K.-i.T."/>
            <person name="Hayashi T."/>
            <person name="Toyoda A."/>
            <person name="Oliveira C."/>
            <person name="Osipova E."/>
            <person name="Leigh N.D."/>
            <person name="Simon A."/>
            <person name="Yun M.H."/>
        </authorList>
    </citation>
    <scope>NUCLEOTIDE SEQUENCE</scope>
    <source>
        <strain evidence="2">20211129_DDA</strain>
        <tissue evidence="2">Liver</tissue>
    </source>
</reference>
<protein>
    <submittedName>
        <fullName evidence="2">Uncharacterized protein</fullName>
    </submittedName>
</protein>
<organism evidence="2 3">
    <name type="scientific">Pleurodeles waltl</name>
    <name type="common">Iberian ribbed newt</name>
    <dbReference type="NCBI Taxonomy" id="8319"/>
    <lineage>
        <taxon>Eukaryota</taxon>
        <taxon>Metazoa</taxon>
        <taxon>Chordata</taxon>
        <taxon>Craniata</taxon>
        <taxon>Vertebrata</taxon>
        <taxon>Euteleostomi</taxon>
        <taxon>Amphibia</taxon>
        <taxon>Batrachia</taxon>
        <taxon>Caudata</taxon>
        <taxon>Salamandroidea</taxon>
        <taxon>Salamandridae</taxon>
        <taxon>Pleurodelinae</taxon>
        <taxon>Pleurodeles</taxon>
    </lineage>
</organism>
<evidence type="ECO:0000256" key="1">
    <source>
        <dbReference type="SAM" id="MobiDB-lite"/>
    </source>
</evidence>
<dbReference type="Proteomes" id="UP001066276">
    <property type="component" value="Chromosome 3_1"/>
</dbReference>
<proteinExistence type="predicted"/>
<gene>
    <name evidence="2" type="ORF">NDU88_000348</name>
</gene>
<dbReference type="AlphaFoldDB" id="A0AAV7U400"/>
<evidence type="ECO:0000313" key="3">
    <source>
        <dbReference type="Proteomes" id="UP001066276"/>
    </source>
</evidence>
<evidence type="ECO:0000313" key="2">
    <source>
        <dbReference type="EMBL" id="KAJ1183530.1"/>
    </source>
</evidence>
<name>A0AAV7U400_PLEWA</name>